<evidence type="ECO:0008006" key="5">
    <source>
        <dbReference type="Google" id="ProtNLM"/>
    </source>
</evidence>
<name>A0AAN4URA7_9RHOB</name>
<gene>
    <name evidence="1" type="ORF">GCM10008024_18190</name>
    <name evidence="2" type="ORF">SAMN05444006_108130</name>
</gene>
<evidence type="ECO:0000313" key="1">
    <source>
        <dbReference type="EMBL" id="GHE01692.1"/>
    </source>
</evidence>
<dbReference type="Proteomes" id="UP000634647">
    <property type="component" value="Unassembled WGS sequence"/>
</dbReference>
<dbReference type="PROSITE" id="PS51257">
    <property type="entry name" value="PROKAR_LIPOPROTEIN"/>
    <property type="match status" value="1"/>
</dbReference>
<dbReference type="AlphaFoldDB" id="A0AAN4URA7"/>
<organism evidence="1 4">
    <name type="scientific">Allgaiera indica</name>
    <dbReference type="NCBI Taxonomy" id="765699"/>
    <lineage>
        <taxon>Bacteria</taxon>
        <taxon>Pseudomonadati</taxon>
        <taxon>Pseudomonadota</taxon>
        <taxon>Alphaproteobacteria</taxon>
        <taxon>Rhodobacterales</taxon>
        <taxon>Paracoccaceae</taxon>
        <taxon>Allgaiera</taxon>
    </lineage>
</organism>
<protein>
    <recommendedName>
        <fullName evidence="5">Lipoprotein</fullName>
    </recommendedName>
</protein>
<dbReference type="EMBL" id="BNAB01000007">
    <property type="protein sequence ID" value="GHE01692.1"/>
    <property type="molecule type" value="Genomic_DNA"/>
</dbReference>
<dbReference type="RefSeq" id="WP_035844916.1">
    <property type="nucleotide sequence ID" value="NZ_BNAB01000007.1"/>
</dbReference>
<reference evidence="1" key="3">
    <citation type="submission" date="2023-06" db="EMBL/GenBank/DDBJ databases">
        <authorList>
            <person name="Sun Q."/>
            <person name="Zhou Y."/>
        </authorList>
    </citation>
    <scope>NUCLEOTIDE SEQUENCE</scope>
    <source>
        <strain evidence="1">CGMCC 1.10859</strain>
    </source>
</reference>
<evidence type="ECO:0000313" key="3">
    <source>
        <dbReference type="Proteomes" id="UP000199541"/>
    </source>
</evidence>
<evidence type="ECO:0000313" key="2">
    <source>
        <dbReference type="EMBL" id="SDW95794.1"/>
    </source>
</evidence>
<keyword evidence="3" id="KW-1185">Reference proteome</keyword>
<reference evidence="2 3" key="2">
    <citation type="submission" date="2016-10" db="EMBL/GenBank/DDBJ databases">
        <authorList>
            <person name="Varghese N."/>
            <person name="Submissions S."/>
        </authorList>
    </citation>
    <scope>NUCLEOTIDE SEQUENCE [LARGE SCALE GENOMIC DNA]</scope>
    <source>
        <strain evidence="2 3">DSM 24802</strain>
    </source>
</reference>
<dbReference type="Proteomes" id="UP000199541">
    <property type="component" value="Unassembled WGS sequence"/>
</dbReference>
<dbReference type="EMBL" id="FNOB01000008">
    <property type="protein sequence ID" value="SDW95794.1"/>
    <property type="molecule type" value="Genomic_DNA"/>
</dbReference>
<reference evidence="1" key="1">
    <citation type="journal article" date="2014" name="Int. J. Syst. Evol. Microbiol.">
        <title>Complete genome sequence of Corynebacterium casei LMG S-19264T (=DSM 44701T), isolated from a smear-ripened cheese.</title>
        <authorList>
            <consortium name="US DOE Joint Genome Institute (JGI-PGF)"/>
            <person name="Walter F."/>
            <person name="Albersmeier A."/>
            <person name="Kalinowski J."/>
            <person name="Ruckert C."/>
        </authorList>
    </citation>
    <scope>NUCLEOTIDE SEQUENCE</scope>
    <source>
        <strain evidence="1">CGMCC 1.10859</strain>
    </source>
</reference>
<comment type="caution">
    <text evidence="1">The sequence shown here is derived from an EMBL/GenBank/DDBJ whole genome shotgun (WGS) entry which is preliminary data.</text>
</comment>
<sequence>MGRTGLVLMPLGGVLALASCAQQGDLAQQCLRQLKPYGDYHYRQGAAVPEVRPGLNGTWPEANALNACIQQKAARRAKAAPAAPAPRAAAGKLPLPTAYPLMPGDAALWPTLTLAQQRRALVFLRDGSTIRSSLEGQ</sequence>
<proteinExistence type="predicted"/>
<accession>A0AAN4URA7</accession>
<evidence type="ECO:0000313" key="4">
    <source>
        <dbReference type="Proteomes" id="UP000634647"/>
    </source>
</evidence>